<reference evidence="14 15" key="1">
    <citation type="submission" date="2024-02" db="EMBL/GenBank/DDBJ databases">
        <authorList>
            <person name="Daric V."/>
            <person name="Darras S."/>
        </authorList>
    </citation>
    <scope>NUCLEOTIDE SEQUENCE [LARGE SCALE GENOMIC DNA]</scope>
</reference>
<sequence length="507" mass="58900">MRKLMRWGLLTAICEIIVYLTLSVSYLKHGGRGSLFAIQVQIEDQQLQRASLSDENVLSQAPGNQRHQDYEEKIILFWFVPYGSDRTIPLEYLHEINNVTVNNNDKEIFVDSKICGKCRLTYDRKLISKSDAVVFYAHDVKRRPQDLPQNSLRQKKQLYIWWLQESTAGVPFRTKVVPDFFFNLTMSVRRSSGVHSPYSTLPWILKMLWNKKHGRDIMHFIAREKNVILTDPERLNKAIHSVPVNSFGAANTDLHQTNAELKTLLDYKKGLAAWIVGNCGNIPSSYLRFEYADLLRKYGLKIDQFGGCSGVPFPIASRWDPSFNEVLSTYKFYLVFENAYHCNGYMTEKLWYNALYSGAVPIIFGPHKDDVSAVLPPKSYIHAEDFKTPADLVKYIYYLDKNFTAYAEYLEWRTWVKFLDQNGELLSNVESDKNFEQLSKEQRKTILKYLNPTPSGFCGLCRKLHDRHNSDIYTIKSVNDWWEGTVRSECMDIHLARKQLASKKIIY</sequence>
<evidence type="ECO:0000256" key="10">
    <source>
        <dbReference type="ARBA" id="ARBA00023180"/>
    </source>
</evidence>
<protein>
    <recommendedName>
        <fullName evidence="11">Fucosyltransferase</fullName>
        <ecNumber evidence="11">2.4.1.-</ecNumber>
    </recommendedName>
</protein>
<organism evidence="14 15">
    <name type="scientific">Clavelina lepadiformis</name>
    <name type="common">Light-bulb sea squirt</name>
    <name type="synonym">Ascidia lepadiformis</name>
    <dbReference type="NCBI Taxonomy" id="159417"/>
    <lineage>
        <taxon>Eukaryota</taxon>
        <taxon>Metazoa</taxon>
        <taxon>Chordata</taxon>
        <taxon>Tunicata</taxon>
        <taxon>Ascidiacea</taxon>
        <taxon>Aplousobranchia</taxon>
        <taxon>Clavelinidae</taxon>
        <taxon>Clavelina</taxon>
    </lineage>
</organism>
<evidence type="ECO:0000256" key="1">
    <source>
        <dbReference type="ARBA" id="ARBA00004167"/>
    </source>
</evidence>
<dbReference type="PANTHER" id="PTHR11929:SF145">
    <property type="entry name" value="ALPHA-(1,3)-FUCOSYLTRANSFERASE FUT-1"/>
    <property type="match status" value="1"/>
</dbReference>
<keyword evidence="9 11" id="KW-0472">Membrane</keyword>
<dbReference type="Proteomes" id="UP001642483">
    <property type="component" value="Unassembled WGS sequence"/>
</dbReference>
<feature type="transmembrane region" description="Helical" evidence="11">
    <location>
        <begin position="7"/>
        <end position="27"/>
    </location>
</feature>
<evidence type="ECO:0000259" key="12">
    <source>
        <dbReference type="Pfam" id="PF00852"/>
    </source>
</evidence>
<keyword evidence="8 11" id="KW-1133">Transmembrane helix</keyword>
<dbReference type="PANTHER" id="PTHR11929">
    <property type="entry name" value="ALPHA- 1,3 -FUCOSYLTRANSFERASE"/>
    <property type="match status" value="1"/>
</dbReference>
<dbReference type="Pfam" id="PF00852">
    <property type="entry name" value="Glyco_transf_10"/>
    <property type="match status" value="1"/>
</dbReference>
<evidence type="ECO:0000256" key="7">
    <source>
        <dbReference type="ARBA" id="ARBA00022968"/>
    </source>
</evidence>
<evidence type="ECO:0000256" key="5">
    <source>
        <dbReference type="ARBA" id="ARBA00022679"/>
    </source>
</evidence>
<comment type="similarity">
    <text evidence="3 11">Belongs to the glycosyltransferase 10 family.</text>
</comment>
<dbReference type="SUPFAM" id="SSF53756">
    <property type="entry name" value="UDP-Glycosyltransferase/glycogen phosphorylase"/>
    <property type="match status" value="1"/>
</dbReference>
<keyword evidence="4 11" id="KW-0328">Glycosyltransferase</keyword>
<evidence type="ECO:0000256" key="4">
    <source>
        <dbReference type="ARBA" id="ARBA00022676"/>
    </source>
</evidence>
<feature type="domain" description="Fucosyltransferase C-terminal" evidence="12">
    <location>
        <begin position="267"/>
        <end position="481"/>
    </location>
</feature>
<evidence type="ECO:0000256" key="11">
    <source>
        <dbReference type="RuleBase" id="RU003832"/>
    </source>
</evidence>
<comment type="subcellular location">
    <subcellularLocation>
        <location evidence="11">Golgi apparatus</location>
        <location evidence="11">Golgi stack membrane</location>
        <topology evidence="11">Single-pass type II membrane protein</topology>
    </subcellularLocation>
    <subcellularLocation>
        <location evidence="1">Membrane</location>
        <topology evidence="1">Single-pass membrane protein</topology>
    </subcellularLocation>
</comment>
<comment type="pathway">
    <text evidence="2">Protein modification; protein glycosylation.</text>
</comment>
<comment type="caution">
    <text evidence="14">The sequence shown here is derived from an EMBL/GenBank/DDBJ whole genome shotgun (WGS) entry which is preliminary data.</text>
</comment>
<accession>A0ABP0F0U4</accession>
<dbReference type="InterPro" id="IPR055270">
    <property type="entry name" value="Glyco_tran_10_C"/>
</dbReference>
<keyword evidence="15" id="KW-1185">Reference proteome</keyword>
<keyword evidence="7" id="KW-0735">Signal-anchor</keyword>
<name>A0ABP0F0U4_CLALP</name>
<dbReference type="InterPro" id="IPR031481">
    <property type="entry name" value="Glyco_tran_10_N"/>
</dbReference>
<dbReference type="InterPro" id="IPR038577">
    <property type="entry name" value="GT10-like_C_sf"/>
</dbReference>
<keyword evidence="10" id="KW-0325">Glycoprotein</keyword>
<keyword evidence="5 11" id="KW-0808">Transferase</keyword>
<evidence type="ECO:0000256" key="9">
    <source>
        <dbReference type="ARBA" id="ARBA00023136"/>
    </source>
</evidence>
<dbReference type="EMBL" id="CAWYQH010000002">
    <property type="protein sequence ID" value="CAK8673328.1"/>
    <property type="molecule type" value="Genomic_DNA"/>
</dbReference>
<evidence type="ECO:0000259" key="13">
    <source>
        <dbReference type="Pfam" id="PF17039"/>
    </source>
</evidence>
<evidence type="ECO:0000313" key="14">
    <source>
        <dbReference type="EMBL" id="CAK8673328.1"/>
    </source>
</evidence>
<dbReference type="EC" id="2.4.1.-" evidence="11"/>
<evidence type="ECO:0000313" key="15">
    <source>
        <dbReference type="Proteomes" id="UP001642483"/>
    </source>
</evidence>
<gene>
    <name evidence="14" type="ORF">CVLEPA_LOCUS3124</name>
</gene>
<evidence type="ECO:0000256" key="3">
    <source>
        <dbReference type="ARBA" id="ARBA00008919"/>
    </source>
</evidence>
<evidence type="ECO:0000256" key="6">
    <source>
        <dbReference type="ARBA" id="ARBA00022692"/>
    </source>
</evidence>
<keyword evidence="11" id="KW-0333">Golgi apparatus</keyword>
<dbReference type="Gene3D" id="3.40.50.11660">
    <property type="entry name" value="Glycosyl transferase family 10, C-terminal domain"/>
    <property type="match status" value="1"/>
</dbReference>
<evidence type="ECO:0000256" key="2">
    <source>
        <dbReference type="ARBA" id="ARBA00004922"/>
    </source>
</evidence>
<dbReference type="InterPro" id="IPR001503">
    <property type="entry name" value="Glyco_trans_10"/>
</dbReference>
<dbReference type="Pfam" id="PF17039">
    <property type="entry name" value="Glyco_tran_10_N"/>
    <property type="match status" value="1"/>
</dbReference>
<keyword evidence="6 11" id="KW-0812">Transmembrane</keyword>
<proteinExistence type="inferred from homology"/>
<feature type="domain" description="Fucosyltransferase N-terminal" evidence="13">
    <location>
        <begin position="72"/>
        <end position="198"/>
    </location>
</feature>
<evidence type="ECO:0000256" key="8">
    <source>
        <dbReference type="ARBA" id="ARBA00022989"/>
    </source>
</evidence>